<evidence type="ECO:0000313" key="6">
    <source>
        <dbReference type="Proteomes" id="UP000799436"/>
    </source>
</evidence>
<proteinExistence type="inferred from homology"/>
<evidence type="ECO:0000256" key="4">
    <source>
        <dbReference type="SAM" id="MobiDB-lite"/>
    </source>
</evidence>
<dbReference type="AlphaFoldDB" id="A0A6G1LLU0"/>
<name>A0A6G1LLU0_9PEZI</name>
<dbReference type="InterPro" id="IPR018791">
    <property type="entry name" value="UV_resistance/autophagy_Atg14"/>
</dbReference>
<feature type="compositionally biased region" description="Basic and acidic residues" evidence="4">
    <location>
        <begin position="361"/>
        <end position="391"/>
    </location>
</feature>
<evidence type="ECO:0000256" key="2">
    <source>
        <dbReference type="ARBA" id="ARBA00013807"/>
    </source>
</evidence>
<feature type="region of interest" description="Disordered" evidence="4">
    <location>
        <begin position="40"/>
        <end position="66"/>
    </location>
</feature>
<reference evidence="5" key="1">
    <citation type="journal article" date="2020" name="Stud. Mycol.">
        <title>101 Dothideomycetes genomes: a test case for predicting lifestyles and emergence of pathogens.</title>
        <authorList>
            <person name="Haridas S."/>
            <person name="Albert R."/>
            <person name="Binder M."/>
            <person name="Bloem J."/>
            <person name="Labutti K."/>
            <person name="Salamov A."/>
            <person name="Andreopoulos B."/>
            <person name="Baker S."/>
            <person name="Barry K."/>
            <person name="Bills G."/>
            <person name="Bluhm B."/>
            <person name="Cannon C."/>
            <person name="Castanera R."/>
            <person name="Culley D."/>
            <person name="Daum C."/>
            <person name="Ezra D."/>
            <person name="Gonzalez J."/>
            <person name="Henrissat B."/>
            <person name="Kuo A."/>
            <person name="Liang C."/>
            <person name="Lipzen A."/>
            <person name="Lutzoni F."/>
            <person name="Magnuson J."/>
            <person name="Mondo S."/>
            <person name="Nolan M."/>
            <person name="Ohm R."/>
            <person name="Pangilinan J."/>
            <person name="Park H.-J."/>
            <person name="Ramirez L."/>
            <person name="Alfaro M."/>
            <person name="Sun H."/>
            <person name="Tritt A."/>
            <person name="Yoshinaga Y."/>
            <person name="Zwiers L.-H."/>
            <person name="Turgeon B."/>
            <person name="Goodwin S."/>
            <person name="Spatafora J."/>
            <person name="Crous P."/>
            <person name="Grigoriev I."/>
        </authorList>
    </citation>
    <scope>NUCLEOTIDE SEQUENCE</scope>
    <source>
        <strain evidence="5">CBS 116005</strain>
    </source>
</reference>
<dbReference type="EMBL" id="ML995812">
    <property type="protein sequence ID" value="KAF2773134.1"/>
    <property type="molecule type" value="Genomic_DNA"/>
</dbReference>
<feature type="compositionally biased region" description="Polar residues" evidence="4">
    <location>
        <begin position="106"/>
        <end position="115"/>
    </location>
</feature>
<protein>
    <recommendedName>
        <fullName evidence="2">Autophagy-related protein 14</fullName>
    </recommendedName>
</protein>
<dbReference type="GO" id="GO:0005768">
    <property type="term" value="C:endosome"/>
    <property type="evidence" value="ECO:0007669"/>
    <property type="project" value="TreeGrafter"/>
</dbReference>
<feature type="region of interest" description="Disordered" evidence="4">
    <location>
        <begin position="1"/>
        <end position="25"/>
    </location>
</feature>
<gene>
    <name evidence="5" type="ORF">EJ03DRAFT_286881</name>
</gene>
<evidence type="ECO:0000313" key="5">
    <source>
        <dbReference type="EMBL" id="KAF2773134.1"/>
    </source>
</evidence>
<accession>A0A6G1LLU0</accession>
<feature type="compositionally biased region" description="Basic and acidic residues" evidence="4">
    <location>
        <begin position="51"/>
        <end position="61"/>
    </location>
</feature>
<dbReference type="GO" id="GO:0035493">
    <property type="term" value="P:SNARE complex assembly"/>
    <property type="evidence" value="ECO:0007669"/>
    <property type="project" value="TreeGrafter"/>
</dbReference>
<feature type="region of interest" description="Disordered" evidence="4">
    <location>
        <begin position="79"/>
        <end position="151"/>
    </location>
</feature>
<sequence length="650" mass="72640">MASSSIRPPPAPTATAPERRDRSWLLPSNRKLRNLVSISLRNLSLAPTSPERIRAKARDDDAVPQSLKSPAKLVALQEQHALGHSKSSSDLRSAAEDADGGVANDGSPTNGQVEQNGAPRTPSRPTLGRLRRGSTLEWANATPQRRQEKLQNVTGDRMADVFFSVHVAGVKEPVYVSEVVERTMNLTFRHVDWSPCGPGIMRLDSLTLKFWIKSAKMDDWRELFELNLSLPGLQYLGKSLDQYHHALPRNAVVFHLTDGVYTAFQSLSDYAPPGAASLSRTSTTKVLSTSSFDTLLRLSKLDESIQDALQTRNKIAADLEALLEANKTVLAERDQVAEAGDRLKTIDYAKKTVHRQLEKARKQQEEKRAALNSRRDLMKQDSEHRNAELSHMRQSRLELPSLRDEHEVKKKSIQNQRRRVCEDLQKIYPVQPVADKSLAFTIRDIHLPNAEDLDAEPPDKIATAFGFVAHALLLLSFYMNQPLPYPVNPRSSTSTIEDPISLLKTTSSTTQSYKDDKALRTYPLFPKGVPRFRFEYGVFLLNKDIQVLLETAYNIRVLDIRQTLPNLKYLLYVATAGEGELPARKAGGIRGLMRSGTPDFCRTDSQDSAASGFSGLLWHGGSKENTINGKPKGAVDSLKWNIDHRTRRFG</sequence>
<evidence type="ECO:0000256" key="3">
    <source>
        <dbReference type="ARBA" id="ARBA00023054"/>
    </source>
</evidence>
<dbReference type="GO" id="GO:0032991">
    <property type="term" value="C:protein-containing complex"/>
    <property type="evidence" value="ECO:0007669"/>
    <property type="project" value="UniProtKB-ARBA"/>
</dbReference>
<keyword evidence="6" id="KW-1185">Reference proteome</keyword>
<evidence type="ECO:0000256" key="1">
    <source>
        <dbReference type="ARBA" id="ARBA00009574"/>
    </source>
</evidence>
<dbReference type="Pfam" id="PF10186">
    <property type="entry name" value="ATG14"/>
    <property type="match status" value="1"/>
</dbReference>
<dbReference type="Proteomes" id="UP000799436">
    <property type="component" value="Unassembled WGS sequence"/>
</dbReference>
<dbReference type="GO" id="GO:0000323">
    <property type="term" value="C:lytic vacuole"/>
    <property type="evidence" value="ECO:0007669"/>
    <property type="project" value="TreeGrafter"/>
</dbReference>
<feature type="region of interest" description="Disordered" evidence="4">
    <location>
        <begin position="361"/>
        <end position="395"/>
    </location>
</feature>
<comment type="similarity">
    <text evidence="1">Belongs to the ATG14 family.</text>
</comment>
<dbReference type="OrthoDB" id="72772at2759"/>
<dbReference type="GO" id="GO:0000149">
    <property type="term" value="F:SNARE binding"/>
    <property type="evidence" value="ECO:0007669"/>
    <property type="project" value="TreeGrafter"/>
</dbReference>
<dbReference type="PANTHER" id="PTHR15157">
    <property type="entry name" value="UV RADIATION RESISTANCE-ASSOCIATED GENE PROTEIN"/>
    <property type="match status" value="1"/>
</dbReference>
<keyword evidence="3" id="KW-0175">Coiled coil</keyword>
<organism evidence="5 6">
    <name type="scientific">Teratosphaeria nubilosa</name>
    <dbReference type="NCBI Taxonomy" id="161662"/>
    <lineage>
        <taxon>Eukaryota</taxon>
        <taxon>Fungi</taxon>
        <taxon>Dikarya</taxon>
        <taxon>Ascomycota</taxon>
        <taxon>Pezizomycotina</taxon>
        <taxon>Dothideomycetes</taxon>
        <taxon>Dothideomycetidae</taxon>
        <taxon>Mycosphaerellales</taxon>
        <taxon>Teratosphaeriaceae</taxon>
        <taxon>Teratosphaeria</taxon>
    </lineage>
</organism>
<dbReference type="PANTHER" id="PTHR15157:SF5">
    <property type="entry name" value="UV RADIATION RESISTANCE-ASSOCIATED GENE PROTEIN"/>
    <property type="match status" value="1"/>
</dbReference>